<reference evidence="2" key="1">
    <citation type="submission" date="2017-09" db="EMBL/GenBank/DDBJ databases">
        <title>Contemporary evolution of a Lepidopteran species, Heliothis virescens, in response to modern agricultural practices.</title>
        <authorList>
            <person name="Fritz M.L."/>
            <person name="Deyonke A.M."/>
            <person name="Papanicolaou A."/>
            <person name="Micinski S."/>
            <person name="Westbrook J."/>
            <person name="Gould F."/>
        </authorList>
    </citation>
    <scope>NUCLEOTIDE SEQUENCE [LARGE SCALE GENOMIC DNA]</scope>
    <source>
        <strain evidence="2">HvINT-</strain>
        <tissue evidence="2">Whole body</tissue>
    </source>
</reference>
<organism evidence="2">
    <name type="scientific">Heliothis virescens</name>
    <name type="common">Tobacco budworm moth</name>
    <dbReference type="NCBI Taxonomy" id="7102"/>
    <lineage>
        <taxon>Eukaryota</taxon>
        <taxon>Metazoa</taxon>
        <taxon>Ecdysozoa</taxon>
        <taxon>Arthropoda</taxon>
        <taxon>Hexapoda</taxon>
        <taxon>Insecta</taxon>
        <taxon>Pterygota</taxon>
        <taxon>Neoptera</taxon>
        <taxon>Endopterygota</taxon>
        <taxon>Lepidoptera</taxon>
        <taxon>Glossata</taxon>
        <taxon>Ditrysia</taxon>
        <taxon>Noctuoidea</taxon>
        <taxon>Noctuidae</taxon>
        <taxon>Heliothinae</taxon>
        <taxon>Heliothis</taxon>
    </lineage>
</organism>
<protein>
    <submittedName>
        <fullName evidence="2">Uncharacterized protein</fullName>
    </submittedName>
</protein>
<proteinExistence type="predicted"/>
<gene>
    <name evidence="2" type="ORF">B5V51_2429</name>
</gene>
<evidence type="ECO:0000313" key="2">
    <source>
        <dbReference type="EMBL" id="PCG70928.1"/>
    </source>
</evidence>
<feature type="region of interest" description="Disordered" evidence="1">
    <location>
        <begin position="1"/>
        <end position="102"/>
    </location>
</feature>
<sequence>MEGKKVRDPRCPPRPNCPPPEINPCTLAEAEEENRSKKKKGKGSTEPLNCDIPDEDEKCDPVGPDPAVDPTIPLRQQNEEACQAPKTKTCGETGKKKSKRPC</sequence>
<evidence type="ECO:0000256" key="1">
    <source>
        <dbReference type="SAM" id="MobiDB-lite"/>
    </source>
</evidence>
<comment type="caution">
    <text evidence="2">The sequence shown here is derived from an EMBL/GenBank/DDBJ whole genome shotgun (WGS) entry which is preliminary data.</text>
</comment>
<feature type="compositionally biased region" description="Pro residues" evidence="1">
    <location>
        <begin position="12"/>
        <end position="22"/>
    </location>
</feature>
<accession>A0A2A4JGT5</accession>
<dbReference type="AlphaFoldDB" id="A0A2A4JGT5"/>
<feature type="compositionally biased region" description="Basic and acidic residues" evidence="1">
    <location>
        <begin position="1"/>
        <end position="11"/>
    </location>
</feature>
<name>A0A2A4JGT5_HELVI</name>
<dbReference type="EMBL" id="NWSH01001536">
    <property type="protein sequence ID" value="PCG70928.1"/>
    <property type="molecule type" value="Genomic_DNA"/>
</dbReference>